<keyword evidence="1" id="KW-1133">Transmembrane helix</keyword>
<dbReference type="PANTHER" id="PTHR35395">
    <property type="entry name" value="DUF6536 DOMAIN-CONTAINING PROTEIN"/>
    <property type="match status" value="1"/>
</dbReference>
<dbReference type="RefSeq" id="XP_022397303.1">
    <property type="nucleotide sequence ID" value="XM_022549360.1"/>
</dbReference>
<name>A0A1L9V9Q2_ASPGL</name>
<dbReference type="OrthoDB" id="5429634at2759"/>
<keyword evidence="3" id="KW-1185">Reference proteome</keyword>
<dbReference type="AlphaFoldDB" id="A0A1L9V9Q2"/>
<sequence>MSLAVEWNSYSVHRKGLRVSTFLHGHQWSTYFLSLPYRYAIPLIACSGILHWLISRSLYIVNIQARGFNHGREPYLDSVTCAYSPVGIISGVLVSGFYYAGLPSCGGISTVQNRDANCWKLQSGLAIAAACHSSYVEKDNVINDGEDNSEKQGAEYQRLKWGVEPLIPSEIKGQMGHCAFSSGNVEIPQHGRAYL</sequence>
<dbReference type="PANTHER" id="PTHR35395:SF1">
    <property type="entry name" value="DUF6536 DOMAIN-CONTAINING PROTEIN"/>
    <property type="match status" value="1"/>
</dbReference>
<proteinExistence type="predicted"/>
<evidence type="ECO:0000313" key="3">
    <source>
        <dbReference type="Proteomes" id="UP000184300"/>
    </source>
</evidence>
<organism evidence="2 3">
    <name type="scientific">Aspergillus glaucus CBS 516.65</name>
    <dbReference type="NCBI Taxonomy" id="1160497"/>
    <lineage>
        <taxon>Eukaryota</taxon>
        <taxon>Fungi</taxon>
        <taxon>Dikarya</taxon>
        <taxon>Ascomycota</taxon>
        <taxon>Pezizomycotina</taxon>
        <taxon>Eurotiomycetes</taxon>
        <taxon>Eurotiomycetidae</taxon>
        <taxon>Eurotiales</taxon>
        <taxon>Aspergillaceae</taxon>
        <taxon>Aspergillus</taxon>
        <taxon>Aspergillus subgen. Aspergillus</taxon>
    </lineage>
</organism>
<dbReference type="Proteomes" id="UP000184300">
    <property type="component" value="Unassembled WGS sequence"/>
</dbReference>
<reference evidence="3" key="1">
    <citation type="journal article" date="2017" name="Genome Biol.">
        <title>Comparative genomics reveals high biological diversity and specific adaptations in the industrially and medically important fungal genus Aspergillus.</title>
        <authorList>
            <person name="de Vries R.P."/>
            <person name="Riley R."/>
            <person name="Wiebenga A."/>
            <person name="Aguilar-Osorio G."/>
            <person name="Amillis S."/>
            <person name="Uchima C.A."/>
            <person name="Anderluh G."/>
            <person name="Asadollahi M."/>
            <person name="Askin M."/>
            <person name="Barry K."/>
            <person name="Battaglia E."/>
            <person name="Bayram O."/>
            <person name="Benocci T."/>
            <person name="Braus-Stromeyer S.A."/>
            <person name="Caldana C."/>
            <person name="Canovas D."/>
            <person name="Cerqueira G.C."/>
            <person name="Chen F."/>
            <person name="Chen W."/>
            <person name="Choi C."/>
            <person name="Clum A."/>
            <person name="Dos Santos R.A."/>
            <person name="Damasio A.R."/>
            <person name="Diallinas G."/>
            <person name="Emri T."/>
            <person name="Fekete E."/>
            <person name="Flipphi M."/>
            <person name="Freyberg S."/>
            <person name="Gallo A."/>
            <person name="Gournas C."/>
            <person name="Habgood R."/>
            <person name="Hainaut M."/>
            <person name="Harispe M.L."/>
            <person name="Henrissat B."/>
            <person name="Hilden K.S."/>
            <person name="Hope R."/>
            <person name="Hossain A."/>
            <person name="Karabika E."/>
            <person name="Karaffa L."/>
            <person name="Karanyi Z."/>
            <person name="Krasevec N."/>
            <person name="Kuo A."/>
            <person name="Kusch H."/>
            <person name="LaButti K."/>
            <person name="Lagendijk E.L."/>
            <person name="Lapidus A."/>
            <person name="Levasseur A."/>
            <person name="Lindquist E."/>
            <person name="Lipzen A."/>
            <person name="Logrieco A.F."/>
            <person name="MacCabe A."/>
            <person name="Maekelae M.R."/>
            <person name="Malavazi I."/>
            <person name="Melin P."/>
            <person name="Meyer V."/>
            <person name="Mielnichuk N."/>
            <person name="Miskei M."/>
            <person name="Molnar A.P."/>
            <person name="Mule G."/>
            <person name="Ngan C.Y."/>
            <person name="Orejas M."/>
            <person name="Orosz E."/>
            <person name="Ouedraogo J.P."/>
            <person name="Overkamp K.M."/>
            <person name="Park H.-S."/>
            <person name="Perrone G."/>
            <person name="Piumi F."/>
            <person name="Punt P.J."/>
            <person name="Ram A.F."/>
            <person name="Ramon A."/>
            <person name="Rauscher S."/>
            <person name="Record E."/>
            <person name="Riano-Pachon D.M."/>
            <person name="Robert V."/>
            <person name="Roehrig J."/>
            <person name="Ruller R."/>
            <person name="Salamov A."/>
            <person name="Salih N.S."/>
            <person name="Samson R.A."/>
            <person name="Sandor E."/>
            <person name="Sanguinetti M."/>
            <person name="Schuetze T."/>
            <person name="Sepcic K."/>
            <person name="Shelest E."/>
            <person name="Sherlock G."/>
            <person name="Sophianopoulou V."/>
            <person name="Squina F.M."/>
            <person name="Sun H."/>
            <person name="Susca A."/>
            <person name="Todd R.B."/>
            <person name="Tsang A."/>
            <person name="Unkles S.E."/>
            <person name="van de Wiele N."/>
            <person name="van Rossen-Uffink D."/>
            <person name="Oliveira J.V."/>
            <person name="Vesth T.C."/>
            <person name="Visser J."/>
            <person name="Yu J.-H."/>
            <person name="Zhou M."/>
            <person name="Andersen M.R."/>
            <person name="Archer D.B."/>
            <person name="Baker S.E."/>
            <person name="Benoit I."/>
            <person name="Brakhage A.A."/>
            <person name="Braus G.H."/>
            <person name="Fischer R."/>
            <person name="Frisvad J.C."/>
            <person name="Goldman G.H."/>
            <person name="Houbraken J."/>
            <person name="Oakley B."/>
            <person name="Pocsi I."/>
            <person name="Scazzocchio C."/>
            <person name="Seiboth B."/>
            <person name="vanKuyk P.A."/>
            <person name="Wortman J."/>
            <person name="Dyer P.S."/>
            <person name="Grigoriev I.V."/>
        </authorList>
    </citation>
    <scope>NUCLEOTIDE SEQUENCE [LARGE SCALE GENOMIC DNA]</scope>
    <source>
        <strain evidence="3">CBS 516.65</strain>
    </source>
</reference>
<evidence type="ECO:0000313" key="2">
    <source>
        <dbReference type="EMBL" id="OJJ80605.1"/>
    </source>
</evidence>
<feature type="transmembrane region" description="Helical" evidence="1">
    <location>
        <begin position="75"/>
        <end position="100"/>
    </location>
</feature>
<keyword evidence="1" id="KW-0472">Membrane</keyword>
<protein>
    <submittedName>
        <fullName evidence="2">Uncharacterized protein</fullName>
    </submittedName>
</protein>
<dbReference type="STRING" id="1160497.A0A1L9V9Q2"/>
<keyword evidence="1" id="KW-0812">Transmembrane</keyword>
<feature type="transmembrane region" description="Helical" evidence="1">
    <location>
        <begin position="37"/>
        <end position="54"/>
    </location>
</feature>
<accession>A0A1L9V9Q2</accession>
<dbReference type="GeneID" id="34465620"/>
<evidence type="ECO:0000256" key="1">
    <source>
        <dbReference type="SAM" id="Phobius"/>
    </source>
</evidence>
<dbReference type="EMBL" id="KV878910">
    <property type="protein sequence ID" value="OJJ80605.1"/>
    <property type="molecule type" value="Genomic_DNA"/>
</dbReference>
<dbReference type="VEuPathDB" id="FungiDB:ASPGLDRAFT_69380"/>
<gene>
    <name evidence="2" type="ORF">ASPGLDRAFT_69380</name>
</gene>